<sequence>MHLYCAVLLSIIGQSGVTHSAFTSEWSKTSYGLNSCKRHTTHKERNSTTYFLHTWIYKCCMAYI</sequence>
<dbReference type="EMBL" id="HACG01038252">
    <property type="protein sequence ID" value="CEK85117.1"/>
    <property type="molecule type" value="Transcribed_RNA"/>
</dbReference>
<proteinExistence type="predicted"/>
<dbReference type="AlphaFoldDB" id="A0A0B7AWT9"/>
<keyword evidence="1" id="KW-0732">Signal</keyword>
<name>A0A0B7AWT9_9EUPU</name>
<evidence type="ECO:0000256" key="1">
    <source>
        <dbReference type="SAM" id="SignalP"/>
    </source>
</evidence>
<evidence type="ECO:0000313" key="2">
    <source>
        <dbReference type="EMBL" id="CEK85117.1"/>
    </source>
</evidence>
<gene>
    <name evidence="2" type="primary">ORF146488</name>
</gene>
<accession>A0A0B7AWT9</accession>
<reference evidence="2" key="1">
    <citation type="submission" date="2014-12" db="EMBL/GenBank/DDBJ databases">
        <title>Insight into the proteome of Arion vulgaris.</title>
        <authorList>
            <person name="Aradska J."/>
            <person name="Bulat T."/>
            <person name="Smidak R."/>
            <person name="Sarate P."/>
            <person name="Gangsoo J."/>
            <person name="Sialana F."/>
            <person name="Bilban M."/>
            <person name="Lubec G."/>
        </authorList>
    </citation>
    <scope>NUCLEOTIDE SEQUENCE</scope>
    <source>
        <tissue evidence="2">Skin</tissue>
    </source>
</reference>
<organism evidence="2">
    <name type="scientific">Arion vulgaris</name>
    <dbReference type="NCBI Taxonomy" id="1028688"/>
    <lineage>
        <taxon>Eukaryota</taxon>
        <taxon>Metazoa</taxon>
        <taxon>Spiralia</taxon>
        <taxon>Lophotrochozoa</taxon>
        <taxon>Mollusca</taxon>
        <taxon>Gastropoda</taxon>
        <taxon>Heterobranchia</taxon>
        <taxon>Euthyneura</taxon>
        <taxon>Panpulmonata</taxon>
        <taxon>Eupulmonata</taxon>
        <taxon>Stylommatophora</taxon>
        <taxon>Helicina</taxon>
        <taxon>Arionoidea</taxon>
        <taxon>Arionidae</taxon>
        <taxon>Arion</taxon>
    </lineage>
</organism>
<feature type="signal peptide" evidence="1">
    <location>
        <begin position="1"/>
        <end position="20"/>
    </location>
</feature>
<feature type="chain" id="PRO_5002124455" evidence="1">
    <location>
        <begin position="21"/>
        <end position="64"/>
    </location>
</feature>
<protein>
    <submittedName>
        <fullName evidence="2">Uncharacterized protein</fullName>
    </submittedName>
</protein>